<dbReference type="EMBL" id="AP018795">
    <property type="protein sequence ID" value="BBF66371.1"/>
    <property type="molecule type" value="Genomic_DNA"/>
</dbReference>
<dbReference type="Proteomes" id="UP000280188">
    <property type="component" value="Chromosome"/>
</dbReference>
<sequence length="67" mass="7320">MLSQFSIDEASNHCAVDLLGNGWVCAKLDGKGHDFRNDPFNPLGCLDVGGGFLELCRLFYISPTLCQ</sequence>
<protein>
    <submittedName>
        <fullName evidence="1">Uncharacterized protein</fullName>
    </submittedName>
</protein>
<keyword evidence="2" id="KW-1185">Reference proteome</keyword>
<organism evidence="1 2">
    <name type="scientific">Acidithiobacillus ferridurans</name>
    <dbReference type="NCBI Taxonomy" id="1232575"/>
    <lineage>
        <taxon>Bacteria</taxon>
        <taxon>Pseudomonadati</taxon>
        <taxon>Pseudomonadota</taxon>
        <taxon>Acidithiobacillia</taxon>
        <taxon>Acidithiobacillales</taxon>
        <taxon>Acidithiobacillaceae</taxon>
        <taxon>Acidithiobacillus</taxon>
    </lineage>
</organism>
<accession>A0A2Z6IKM7</accession>
<gene>
    <name evidence="1" type="ORF">AFERRID_25890</name>
</gene>
<reference evidence="1 2" key="1">
    <citation type="journal article" date="2018" name="Microbiol. Resour. Announc.">
        <title>Complete Genome Sequence of Acidithiobacillus ferridurans JCM 18981.</title>
        <authorList>
            <person name="Miyauchi T."/>
            <person name="Kouzuma A."/>
            <person name="Abe T."/>
            <person name="Watanabe K."/>
        </authorList>
    </citation>
    <scope>NUCLEOTIDE SEQUENCE [LARGE SCALE GENOMIC DNA]</scope>
    <source>
        <strain evidence="2">ATCC 33020 / DSM 29468 / JCM 18981 / 11Fe</strain>
    </source>
</reference>
<evidence type="ECO:0000313" key="1">
    <source>
        <dbReference type="EMBL" id="BBF66371.1"/>
    </source>
</evidence>
<evidence type="ECO:0000313" key="2">
    <source>
        <dbReference type="Proteomes" id="UP000280188"/>
    </source>
</evidence>
<name>A0A2Z6IKM7_ACIFI</name>
<dbReference type="AlphaFoldDB" id="A0A2Z6IKM7"/>
<dbReference type="KEGG" id="afj:AFERRID_25890"/>
<proteinExistence type="predicted"/>